<dbReference type="Proteomes" id="UP001597273">
    <property type="component" value="Unassembled WGS sequence"/>
</dbReference>
<dbReference type="SUPFAM" id="SSF53597">
    <property type="entry name" value="Dihydrofolate reductase-like"/>
    <property type="match status" value="1"/>
</dbReference>
<gene>
    <name evidence="2" type="ORF">ACFSDB_07495</name>
</gene>
<dbReference type="EMBL" id="JBHUFW010000004">
    <property type="protein sequence ID" value="MFD1862770.1"/>
    <property type="molecule type" value="Genomic_DNA"/>
</dbReference>
<reference evidence="3" key="1">
    <citation type="journal article" date="2019" name="Int. J. Syst. Evol. Microbiol.">
        <title>The Global Catalogue of Microorganisms (GCM) 10K type strain sequencing project: providing services to taxonomists for standard genome sequencing and annotation.</title>
        <authorList>
            <consortium name="The Broad Institute Genomics Platform"/>
            <consortium name="The Broad Institute Genome Sequencing Center for Infectious Disease"/>
            <person name="Wu L."/>
            <person name="Ma J."/>
        </authorList>
    </citation>
    <scope>NUCLEOTIDE SEQUENCE [LARGE SCALE GENOMIC DNA]</scope>
    <source>
        <strain evidence="3">CGMCC 1.15475</strain>
    </source>
</reference>
<dbReference type="InterPro" id="IPR002734">
    <property type="entry name" value="RibDG_C"/>
</dbReference>
<sequence>MGKVYFGMIQSLDGFIADSNRDLKKLYASYTPHVGIPAAMENTGAVVMGRHTFDMAENADAYADHYEYQVPLFILTHRPPAKHPKENERLTITFVEDGIESAISQATEAANGKDVLVLGASTGQQLLAAELADELQIAIAPILLGKGIRLFDGLEEHEIHLEKLKTFETAQQVEVWYKIIK</sequence>
<dbReference type="InterPro" id="IPR050765">
    <property type="entry name" value="Riboflavin_Biosynth_HTPR"/>
</dbReference>
<dbReference type="RefSeq" id="WP_204892175.1">
    <property type="nucleotide sequence ID" value="NZ_JBHUFW010000004.1"/>
</dbReference>
<accession>A0ABW4QGN9</accession>
<evidence type="ECO:0000313" key="2">
    <source>
        <dbReference type="EMBL" id="MFD1862770.1"/>
    </source>
</evidence>
<dbReference type="PANTHER" id="PTHR38011">
    <property type="entry name" value="DIHYDROFOLATE REDUCTASE FAMILY PROTEIN (AFU_ORTHOLOGUE AFUA_8G06820)"/>
    <property type="match status" value="1"/>
</dbReference>
<feature type="domain" description="Bacterial bifunctional deaminase-reductase C-terminal" evidence="1">
    <location>
        <begin position="3"/>
        <end position="172"/>
    </location>
</feature>
<organism evidence="2 3">
    <name type="scientific">Planococcus chinensis</name>
    <dbReference type="NCBI Taxonomy" id="272917"/>
    <lineage>
        <taxon>Bacteria</taxon>
        <taxon>Bacillati</taxon>
        <taxon>Bacillota</taxon>
        <taxon>Bacilli</taxon>
        <taxon>Bacillales</taxon>
        <taxon>Caryophanaceae</taxon>
        <taxon>Planococcus</taxon>
    </lineage>
</organism>
<keyword evidence="3" id="KW-1185">Reference proteome</keyword>
<name>A0ABW4QGN9_9BACL</name>
<dbReference type="Pfam" id="PF01872">
    <property type="entry name" value="RibD_C"/>
    <property type="match status" value="1"/>
</dbReference>
<protein>
    <submittedName>
        <fullName evidence="2">Dihydrofolate reductase family protein</fullName>
    </submittedName>
</protein>
<evidence type="ECO:0000259" key="1">
    <source>
        <dbReference type="Pfam" id="PF01872"/>
    </source>
</evidence>
<dbReference type="InterPro" id="IPR024072">
    <property type="entry name" value="DHFR-like_dom_sf"/>
</dbReference>
<comment type="caution">
    <text evidence="2">The sequence shown here is derived from an EMBL/GenBank/DDBJ whole genome shotgun (WGS) entry which is preliminary data.</text>
</comment>
<dbReference type="Gene3D" id="3.40.430.10">
    <property type="entry name" value="Dihydrofolate Reductase, subunit A"/>
    <property type="match status" value="1"/>
</dbReference>
<evidence type="ECO:0000313" key="3">
    <source>
        <dbReference type="Proteomes" id="UP001597273"/>
    </source>
</evidence>
<proteinExistence type="predicted"/>
<dbReference type="PANTHER" id="PTHR38011:SF12">
    <property type="entry name" value="BIFUNCTIONAL DEAMINASE-REDUCTASE DOMAIN PROTEIN"/>
    <property type="match status" value="1"/>
</dbReference>